<evidence type="ECO:0000256" key="7">
    <source>
        <dbReference type="ARBA" id="ARBA00030563"/>
    </source>
</evidence>
<dbReference type="SUPFAM" id="SSF55681">
    <property type="entry name" value="Class II aaRS and biotin synthetases"/>
    <property type="match status" value="1"/>
</dbReference>
<reference evidence="13" key="1">
    <citation type="journal article" date="2013" name="Science">
        <title>Gene transfer from bacteria and archaea facilitated evolution of an extremophilic eukaryote.</title>
        <authorList>
            <person name="Schonknecht G."/>
            <person name="Chen W.H."/>
            <person name="Ternes C.M."/>
            <person name="Barbier G.G."/>
            <person name="Shrestha R.P."/>
            <person name="Stanke M."/>
            <person name="Brautigam A."/>
            <person name="Baker B.J."/>
            <person name="Banfield J.F."/>
            <person name="Garavito R.M."/>
            <person name="Carr K."/>
            <person name="Wilkerson C."/>
            <person name="Rensing S.A."/>
            <person name="Gagneul D."/>
            <person name="Dickenson N.E."/>
            <person name="Oesterhelt C."/>
            <person name="Lercher M.J."/>
            <person name="Weber A.P."/>
        </authorList>
    </citation>
    <scope>NUCLEOTIDE SEQUENCE [LARGE SCALE GENOMIC DNA]</scope>
    <source>
        <strain evidence="13">074W</strain>
    </source>
</reference>
<feature type="domain" description="Aminoacyl-transfer RNA synthetases class-II family profile" evidence="11">
    <location>
        <begin position="199"/>
        <end position="518"/>
    </location>
</feature>
<dbReference type="NCBIfam" id="TIGR00499">
    <property type="entry name" value="lysS_bact"/>
    <property type="match status" value="1"/>
</dbReference>
<dbReference type="GO" id="GO:0005829">
    <property type="term" value="C:cytosol"/>
    <property type="evidence" value="ECO:0007669"/>
    <property type="project" value="TreeGrafter"/>
</dbReference>
<keyword evidence="5" id="KW-0067">ATP-binding</keyword>
<dbReference type="InterPro" id="IPR004365">
    <property type="entry name" value="NA-bd_OB_tRNA"/>
</dbReference>
<evidence type="ECO:0000256" key="8">
    <source>
        <dbReference type="ARBA" id="ARBA00048573"/>
    </source>
</evidence>
<dbReference type="RefSeq" id="XP_005705592.1">
    <property type="nucleotide sequence ID" value="XM_005705535.1"/>
</dbReference>
<dbReference type="EC" id="6.1.1.6" evidence="1 9"/>
<dbReference type="STRING" id="130081.M2XGA0"/>
<dbReference type="PANTHER" id="PTHR42918:SF15">
    <property type="entry name" value="LYSINE--TRNA LIGASE, CHLOROPLASTIC_MITOCHONDRIAL"/>
    <property type="match status" value="1"/>
</dbReference>
<dbReference type="SUPFAM" id="SSF50249">
    <property type="entry name" value="Nucleic acid-binding proteins"/>
    <property type="match status" value="1"/>
</dbReference>
<dbReference type="PROSITE" id="PS50862">
    <property type="entry name" value="AA_TRNA_LIGASE_II"/>
    <property type="match status" value="1"/>
</dbReference>
<evidence type="ECO:0000256" key="9">
    <source>
        <dbReference type="RuleBase" id="RU003748"/>
    </source>
</evidence>
<dbReference type="OMA" id="WESTHHA"/>
<dbReference type="InterPro" id="IPR004364">
    <property type="entry name" value="Aa-tRNA-synt_II"/>
</dbReference>
<evidence type="ECO:0000313" key="12">
    <source>
        <dbReference type="EMBL" id="EME29072.1"/>
    </source>
</evidence>
<feature type="coiled-coil region" evidence="10">
    <location>
        <begin position="1"/>
        <end position="28"/>
    </location>
</feature>
<dbReference type="eggNOG" id="KOG1885">
    <property type="taxonomic scope" value="Eukaryota"/>
</dbReference>
<evidence type="ECO:0000256" key="2">
    <source>
        <dbReference type="ARBA" id="ARBA00022598"/>
    </source>
</evidence>
<evidence type="ECO:0000256" key="6">
    <source>
        <dbReference type="ARBA" id="ARBA00023146"/>
    </source>
</evidence>
<gene>
    <name evidence="12" type="ORF">Gasu_34650</name>
</gene>
<dbReference type="OrthoDB" id="21243at2759"/>
<evidence type="ECO:0000313" key="13">
    <source>
        <dbReference type="Proteomes" id="UP000030680"/>
    </source>
</evidence>
<dbReference type="InterPro" id="IPR044136">
    <property type="entry name" value="Lys-tRNA-ligase_II_N"/>
</dbReference>
<dbReference type="CDD" id="cd04322">
    <property type="entry name" value="LysRS_N"/>
    <property type="match status" value="1"/>
</dbReference>
<keyword evidence="6 12" id="KW-0030">Aminoacyl-tRNA synthetase</keyword>
<dbReference type="GO" id="GO:0046872">
    <property type="term" value="F:metal ion binding"/>
    <property type="evidence" value="ECO:0007669"/>
    <property type="project" value="UniProtKB-KW"/>
</dbReference>
<dbReference type="PRINTS" id="PR00982">
    <property type="entry name" value="TRNASYNTHLYS"/>
</dbReference>
<dbReference type="GeneID" id="17087897"/>
<dbReference type="InterPro" id="IPR006195">
    <property type="entry name" value="aa-tRNA-synth_II"/>
</dbReference>
<dbReference type="Pfam" id="PF01336">
    <property type="entry name" value="tRNA_anti-codon"/>
    <property type="match status" value="1"/>
</dbReference>
<dbReference type="InterPro" id="IPR012340">
    <property type="entry name" value="NA-bd_OB-fold"/>
</dbReference>
<proteinExistence type="inferred from homology"/>
<protein>
    <recommendedName>
        <fullName evidence="1 9">Lysine--tRNA ligase</fullName>
        <ecNumber evidence="1 9">6.1.1.6</ecNumber>
    </recommendedName>
    <alternativeName>
        <fullName evidence="7 9">Lysyl-tRNA synthetase</fullName>
    </alternativeName>
</protein>
<keyword evidence="4" id="KW-0547">Nucleotide-binding</keyword>
<dbReference type="GO" id="GO:0006430">
    <property type="term" value="P:lysyl-tRNA aminoacylation"/>
    <property type="evidence" value="ECO:0007669"/>
    <property type="project" value="InterPro"/>
</dbReference>
<evidence type="ECO:0000259" key="11">
    <source>
        <dbReference type="PROSITE" id="PS50862"/>
    </source>
</evidence>
<dbReference type="CDD" id="cd00775">
    <property type="entry name" value="LysRS_core"/>
    <property type="match status" value="1"/>
</dbReference>
<accession>M2XGA0</accession>
<dbReference type="GO" id="GO:0000049">
    <property type="term" value="F:tRNA binding"/>
    <property type="evidence" value="ECO:0007669"/>
    <property type="project" value="TreeGrafter"/>
</dbReference>
<keyword evidence="2 12" id="KW-0436">Ligase</keyword>
<keyword evidence="13" id="KW-1185">Reference proteome</keyword>
<dbReference type="Pfam" id="PF00152">
    <property type="entry name" value="tRNA-synt_2"/>
    <property type="match status" value="1"/>
</dbReference>
<evidence type="ECO:0000256" key="1">
    <source>
        <dbReference type="ARBA" id="ARBA00013166"/>
    </source>
</evidence>
<evidence type="ECO:0000256" key="5">
    <source>
        <dbReference type="ARBA" id="ARBA00022840"/>
    </source>
</evidence>
<dbReference type="KEGG" id="gsl:Gasu_34650"/>
<dbReference type="GO" id="GO:0005524">
    <property type="term" value="F:ATP binding"/>
    <property type="evidence" value="ECO:0007669"/>
    <property type="project" value="UniProtKB-KW"/>
</dbReference>
<dbReference type="InterPro" id="IPR045864">
    <property type="entry name" value="aa-tRNA-synth_II/BPL/LPL"/>
</dbReference>
<comment type="catalytic activity">
    <reaction evidence="8 9">
        <text>tRNA(Lys) + L-lysine + ATP = L-lysyl-tRNA(Lys) + AMP + diphosphate</text>
        <dbReference type="Rhea" id="RHEA:20792"/>
        <dbReference type="Rhea" id="RHEA-COMP:9696"/>
        <dbReference type="Rhea" id="RHEA-COMP:9697"/>
        <dbReference type="ChEBI" id="CHEBI:30616"/>
        <dbReference type="ChEBI" id="CHEBI:32551"/>
        <dbReference type="ChEBI" id="CHEBI:33019"/>
        <dbReference type="ChEBI" id="CHEBI:78442"/>
        <dbReference type="ChEBI" id="CHEBI:78529"/>
        <dbReference type="ChEBI" id="CHEBI:456215"/>
        <dbReference type="EC" id="6.1.1.6"/>
    </reaction>
</comment>
<evidence type="ECO:0000256" key="4">
    <source>
        <dbReference type="ARBA" id="ARBA00022741"/>
    </source>
</evidence>
<keyword evidence="10" id="KW-0175">Coiled coil</keyword>
<dbReference type="Gramene" id="EME29072">
    <property type="protein sequence ID" value="EME29072"/>
    <property type="gene ID" value="Gasu_34650"/>
</dbReference>
<dbReference type="Proteomes" id="UP000030680">
    <property type="component" value="Unassembled WGS sequence"/>
</dbReference>
<dbReference type="Gene3D" id="2.40.50.140">
    <property type="entry name" value="Nucleic acid-binding proteins"/>
    <property type="match status" value="1"/>
</dbReference>
<dbReference type="AlphaFoldDB" id="M2XGA0"/>
<dbReference type="NCBIfam" id="NF001756">
    <property type="entry name" value="PRK00484.1"/>
    <property type="match status" value="1"/>
</dbReference>
<dbReference type="InterPro" id="IPR018149">
    <property type="entry name" value="Lys-tRNA-synth_II_C"/>
</dbReference>
<dbReference type="GO" id="GO:0004824">
    <property type="term" value="F:lysine-tRNA ligase activity"/>
    <property type="evidence" value="ECO:0007669"/>
    <property type="project" value="UniProtKB-EC"/>
</dbReference>
<dbReference type="HAMAP" id="MF_00252">
    <property type="entry name" value="Lys_tRNA_synth_class2"/>
    <property type="match status" value="1"/>
</dbReference>
<dbReference type="Gene3D" id="3.30.930.10">
    <property type="entry name" value="Bira Bifunctional Protein, Domain 2"/>
    <property type="match status" value="1"/>
</dbReference>
<dbReference type="InterPro" id="IPR002313">
    <property type="entry name" value="Lys-tRNA-ligase_II"/>
</dbReference>
<evidence type="ECO:0000256" key="3">
    <source>
        <dbReference type="ARBA" id="ARBA00022723"/>
    </source>
</evidence>
<sequence length="519" mass="59539">MESVQQQREEEEEQAALRKQRMDKLKALQTAGFSTYALIDGELTFSFSQSYSTLMIRNKTHNALELQTTYDYLSPGEQVTQVQISFAGRIKSKRTFGKLMFLTVEDDSGSIQLYVEQQTLKDSFRYIKSLVDIGDIVGVQGCIKRTDKGELSIVVEDWQMLAKSLLSLPDKFHGLMDVEKRYRLRHLDMIVHPSVRQILKQRAQIVSTIREFLERKQFMEVETPALHCIAGGADASPFVTYHEALDLQLTLRIATELFLKRCIVGGFEKVYEIGRVFRNEGISTRHNPEFTSLELYEAYKDYQDMMNLTEELIKTVANQVCGTTEIVYMEERIQLGAPFRRVTMNELVKETLGLDILSFPDIETAKSAVEKKMEESMKDWDSIDSLGKLLSSCFEHYCEKLLIQPTFVLDYPIEISPLAKQHRKDPRLTERFELYIAGRELANAFSELNDPIEQRERFMKQLHGSEQVGKELDEDFLLALEQGMPPTGGMGMGIDRLVMLLTNSSSIRQVIAFPLLKPE</sequence>
<evidence type="ECO:0000256" key="10">
    <source>
        <dbReference type="SAM" id="Coils"/>
    </source>
</evidence>
<dbReference type="EMBL" id="KB454512">
    <property type="protein sequence ID" value="EME29072.1"/>
    <property type="molecule type" value="Genomic_DNA"/>
</dbReference>
<name>M2XGA0_GALSU</name>
<dbReference type="PANTHER" id="PTHR42918">
    <property type="entry name" value="LYSYL-TRNA SYNTHETASE"/>
    <property type="match status" value="1"/>
</dbReference>
<keyword evidence="3" id="KW-0479">Metal-binding</keyword>
<organism evidence="12 13">
    <name type="scientific">Galdieria sulphuraria</name>
    <name type="common">Red alga</name>
    <dbReference type="NCBI Taxonomy" id="130081"/>
    <lineage>
        <taxon>Eukaryota</taxon>
        <taxon>Rhodophyta</taxon>
        <taxon>Bangiophyceae</taxon>
        <taxon>Galdieriales</taxon>
        <taxon>Galdieriaceae</taxon>
        <taxon>Galdieria</taxon>
    </lineage>
</organism>